<sequence length="259" mass="28231">MAAHSEVASPVVAVPPARGNQIVIPQFPDRKLISMQSAFNFLTGEQQKQVEQAVVDAEGKTSCEIVPVLATTSGRYDRPEDVVGLWLTVITALGFWYYFPRVQGPAGDWGGLPVVVELILAALAMVIAFILGAIAGSRIGWLRRLFTPRQQMQDEVAARAREIFFDKRVHHTEGGTGILIYISLFEHVAVALADQAVIDKLGQTFIDQICQKLTAGLHSGKAAETICEVIREIGDEAATPLPRASDDKNELQDTLVLID</sequence>
<dbReference type="OrthoDB" id="214557at2"/>
<dbReference type="PANTHER" id="PTHR30373:SF8">
    <property type="entry name" value="BLL7265 PROTEIN"/>
    <property type="match status" value="1"/>
</dbReference>
<organism evidence="2 3">
    <name type="scientific">Gimesia chilikensis</name>
    <dbReference type="NCBI Taxonomy" id="2605989"/>
    <lineage>
        <taxon>Bacteria</taxon>
        <taxon>Pseudomonadati</taxon>
        <taxon>Planctomycetota</taxon>
        <taxon>Planctomycetia</taxon>
        <taxon>Planctomycetales</taxon>
        <taxon>Planctomycetaceae</taxon>
        <taxon>Gimesia</taxon>
    </lineage>
</organism>
<evidence type="ECO:0008006" key="4">
    <source>
        <dbReference type="Google" id="ProtNLM"/>
    </source>
</evidence>
<reference evidence="2 3" key="1">
    <citation type="submission" date="2019-02" db="EMBL/GenBank/DDBJ databases">
        <title>Deep-cultivation of Planctomycetes and their phenomic and genomic characterization uncovers novel biology.</title>
        <authorList>
            <person name="Wiegand S."/>
            <person name="Jogler M."/>
            <person name="Boedeker C."/>
            <person name="Pinto D."/>
            <person name="Vollmers J."/>
            <person name="Rivas-Marin E."/>
            <person name="Kohn T."/>
            <person name="Peeters S.H."/>
            <person name="Heuer A."/>
            <person name="Rast P."/>
            <person name="Oberbeckmann S."/>
            <person name="Bunk B."/>
            <person name="Jeske O."/>
            <person name="Meyerdierks A."/>
            <person name="Storesund J.E."/>
            <person name="Kallscheuer N."/>
            <person name="Luecker S."/>
            <person name="Lage O.M."/>
            <person name="Pohl T."/>
            <person name="Merkel B.J."/>
            <person name="Hornburger P."/>
            <person name="Mueller R.-W."/>
            <person name="Bruemmer F."/>
            <person name="Labrenz M."/>
            <person name="Spormann A.M."/>
            <person name="Op den Camp H."/>
            <person name="Overmann J."/>
            <person name="Amann R."/>
            <person name="Jetten M.S.M."/>
            <person name="Mascher T."/>
            <person name="Medema M.H."/>
            <person name="Devos D.P."/>
            <person name="Kaster A.-K."/>
            <person name="Ovreas L."/>
            <person name="Rohde M."/>
            <person name="Galperin M.Y."/>
            <person name="Jogler C."/>
        </authorList>
    </citation>
    <scope>NUCLEOTIDE SEQUENCE [LARGE SCALE GENOMIC DNA]</scope>
    <source>
        <strain evidence="2 3">HG66A1</strain>
    </source>
</reference>
<dbReference type="AlphaFoldDB" id="A0A517PQS6"/>
<feature type="transmembrane region" description="Helical" evidence="1">
    <location>
        <begin position="82"/>
        <end position="99"/>
    </location>
</feature>
<keyword evidence="1" id="KW-1133">Transmembrane helix</keyword>
<keyword evidence="1" id="KW-0472">Membrane</keyword>
<evidence type="ECO:0000313" key="2">
    <source>
        <dbReference type="EMBL" id="QDT21724.1"/>
    </source>
</evidence>
<dbReference type="Gene3D" id="3.10.310.50">
    <property type="match status" value="1"/>
</dbReference>
<evidence type="ECO:0000256" key="1">
    <source>
        <dbReference type="SAM" id="Phobius"/>
    </source>
</evidence>
<evidence type="ECO:0000313" key="3">
    <source>
        <dbReference type="Proteomes" id="UP000320421"/>
    </source>
</evidence>
<dbReference type="RefSeq" id="WP_145186481.1">
    <property type="nucleotide sequence ID" value="NZ_CP036266.1"/>
</dbReference>
<name>A0A517PQS6_9PLAN</name>
<keyword evidence="1" id="KW-0812">Transmembrane</keyword>
<dbReference type="EMBL" id="CP036266">
    <property type="protein sequence ID" value="QDT21724.1"/>
    <property type="molecule type" value="Genomic_DNA"/>
</dbReference>
<proteinExistence type="predicted"/>
<dbReference type="Proteomes" id="UP000320421">
    <property type="component" value="Chromosome"/>
</dbReference>
<protein>
    <recommendedName>
        <fullName evidence="4">TPM domain-containing protein</fullName>
    </recommendedName>
</protein>
<keyword evidence="3" id="KW-1185">Reference proteome</keyword>
<feature type="transmembrane region" description="Helical" evidence="1">
    <location>
        <begin position="119"/>
        <end position="141"/>
    </location>
</feature>
<accession>A0A517PQS6</accession>
<dbReference type="PANTHER" id="PTHR30373">
    <property type="entry name" value="UPF0603 PROTEIN YGCG"/>
    <property type="match status" value="1"/>
</dbReference>
<gene>
    <name evidence="2" type="ORF">HG66A1_35270</name>
</gene>